<dbReference type="GO" id="GO:0045296">
    <property type="term" value="F:cadherin binding"/>
    <property type="evidence" value="ECO:0007669"/>
    <property type="project" value="TreeGrafter"/>
</dbReference>
<keyword evidence="3" id="KW-0479">Metal-binding</keyword>
<gene>
    <name evidence="13" type="ORF">R3I93_000057</name>
</gene>
<dbReference type="FunFam" id="2.60.40.60:FF:000022">
    <property type="entry name" value="Cadherin 2"/>
    <property type="match status" value="1"/>
</dbReference>
<feature type="domain" description="Cadherin" evidence="12">
    <location>
        <begin position="380"/>
        <end position="491"/>
    </location>
</feature>
<dbReference type="GO" id="GO:0007498">
    <property type="term" value="P:mesoderm development"/>
    <property type="evidence" value="ECO:0007669"/>
    <property type="project" value="UniProtKB-ARBA"/>
</dbReference>
<keyword evidence="6 10" id="KW-0106">Calcium</keyword>
<dbReference type="GO" id="GO:0001764">
    <property type="term" value="P:neuron migration"/>
    <property type="evidence" value="ECO:0007669"/>
    <property type="project" value="UniProtKB-ARBA"/>
</dbReference>
<keyword evidence="14" id="KW-1185">Reference proteome</keyword>
<dbReference type="SUPFAM" id="SSF49313">
    <property type="entry name" value="Cadherin-like"/>
    <property type="match status" value="5"/>
</dbReference>
<dbReference type="GO" id="GO:0034332">
    <property type="term" value="P:adherens junction organization"/>
    <property type="evidence" value="ECO:0007669"/>
    <property type="project" value="UniProtKB-ARBA"/>
</dbReference>
<dbReference type="InterPro" id="IPR020894">
    <property type="entry name" value="Cadherin_CS"/>
</dbReference>
<evidence type="ECO:0000256" key="5">
    <source>
        <dbReference type="ARBA" id="ARBA00022737"/>
    </source>
</evidence>
<dbReference type="Pfam" id="PF08758">
    <property type="entry name" value="Cadherin_pro"/>
    <property type="match status" value="1"/>
</dbReference>
<dbReference type="CDD" id="cd11304">
    <property type="entry name" value="Cadherin_repeat"/>
    <property type="match status" value="2"/>
</dbReference>
<dbReference type="FunFam" id="2.60.40.60:FF:000191">
    <property type="entry name" value="Cadherin 1"/>
    <property type="match status" value="1"/>
</dbReference>
<feature type="domain" description="Cadherin" evidence="12">
    <location>
        <begin position="530"/>
        <end position="573"/>
    </location>
</feature>
<protein>
    <recommendedName>
        <fullName evidence="12">Cadherin domain-containing protein</fullName>
    </recommendedName>
</protein>
<dbReference type="GO" id="GO:0008013">
    <property type="term" value="F:beta-catenin binding"/>
    <property type="evidence" value="ECO:0007669"/>
    <property type="project" value="TreeGrafter"/>
</dbReference>
<dbReference type="PRINTS" id="PR00205">
    <property type="entry name" value="CADHERIN"/>
</dbReference>
<evidence type="ECO:0000256" key="8">
    <source>
        <dbReference type="ARBA" id="ARBA00023136"/>
    </source>
</evidence>
<evidence type="ECO:0000313" key="13">
    <source>
        <dbReference type="EMBL" id="KAK7175677.1"/>
    </source>
</evidence>
<dbReference type="GO" id="GO:0030010">
    <property type="term" value="P:establishment of cell polarity"/>
    <property type="evidence" value="ECO:0007669"/>
    <property type="project" value="UniProtKB-ARBA"/>
</dbReference>
<keyword evidence="2" id="KW-1003">Cell membrane</keyword>
<keyword evidence="4 11" id="KW-0732">Signal</keyword>
<feature type="signal peptide" evidence="11">
    <location>
        <begin position="1"/>
        <end position="21"/>
    </location>
</feature>
<dbReference type="GO" id="GO:0044331">
    <property type="term" value="P:cell-cell adhesion mediated by cadherin"/>
    <property type="evidence" value="ECO:0007669"/>
    <property type="project" value="TreeGrafter"/>
</dbReference>
<dbReference type="AlphaFoldDB" id="A0AAN9DS40"/>
<sequence length="585" mass="63861">MKTVRLAVVIFLCEVFVCGFAEESPCSPGFESELLVFKVHRDNLHQGKRLGRVIFNTCDGRTRTIFQSADKGFDVNTDGTVTLKRQVTLHEGHKVFSVDAWDSSGKKHTVSVRVERVHHHHHEDHQMDMNISSPQIESPSDDLVLTFPKSSTGLKRAKRGWVIPPFNPTENSRGPFPEKLVQIKSDYSKEVQMQYTITGEGADLEPKGTFTIERLSGNLFVTRPLDREKKASYRLVAHATGVGVNLKESPMEMIVNVWDQNDNKPVFTQNPFNGNVPEASGIGHEFMTVTATDADDPLTNNGIVSYSIVKQDPELPKPNMFTINSVTGGIRLNALGLDKETFPRYTVLITATDLDGRGYATTGTAVITVTDSNDNAPQFEKTMHTVSVPENKVGAEVARLTVTDGDEPGSPAWSTKYKIIAGDKTGFFNVSTGPSQLEGIITTVKPLDFEKNKQFILSVIVENDDPFVGSLATSTATVTVNVEDVNESPEFNPKEKVPDTGKAQKITNKVGSDPAGWLSINVMIKVKRPDRESPFVKDGKYTATILTVDDGSPPATGTGTLVIDVEDLGLPSVCKGSSGEPLPTA</sequence>
<comment type="caution">
    <text evidence="13">The sequence shown here is derived from an EMBL/GenBank/DDBJ whole genome shotgun (WGS) entry which is preliminary data.</text>
</comment>
<dbReference type="GO" id="GO:0042074">
    <property type="term" value="P:cell migration involved in gastrulation"/>
    <property type="evidence" value="ECO:0007669"/>
    <property type="project" value="UniProtKB-ARBA"/>
</dbReference>
<evidence type="ECO:0000256" key="9">
    <source>
        <dbReference type="ARBA" id="ARBA00023180"/>
    </source>
</evidence>
<evidence type="ECO:0000256" key="6">
    <source>
        <dbReference type="ARBA" id="ARBA00022837"/>
    </source>
</evidence>
<dbReference type="GO" id="GO:0000902">
    <property type="term" value="P:cell morphogenesis"/>
    <property type="evidence" value="ECO:0007669"/>
    <property type="project" value="TreeGrafter"/>
</dbReference>
<dbReference type="InterPro" id="IPR039808">
    <property type="entry name" value="Cadherin"/>
</dbReference>
<dbReference type="GO" id="GO:0016339">
    <property type="term" value="P:calcium-dependent cell-cell adhesion via plasma membrane cell adhesion molecules"/>
    <property type="evidence" value="ECO:0007669"/>
    <property type="project" value="TreeGrafter"/>
</dbReference>
<evidence type="ECO:0000259" key="12">
    <source>
        <dbReference type="PROSITE" id="PS50268"/>
    </source>
</evidence>
<keyword evidence="5" id="KW-0677">Repeat</keyword>
<name>A0AAN9DS40_9TELE</name>
<organism evidence="13 14">
    <name type="scientific">Phoxinus phoxinus</name>
    <name type="common">Eurasian minnow</name>
    <dbReference type="NCBI Taxonomy" id="58324"/>
    <lineage>
        <taxon>Eukaryota</taxon>
        <taxon>Metazoa</taxon>
        <taxon>Chordata</taxon>
        <taxon>Craniata</taxon>
        <taxon>Vertebrata</taxon>
        <taxon>Euteleostomi</taxon>
        <taxon>Actinopterygii</taxon>
        <taxon>Neopterygii</taxon>
        <taxon>Teleostei</taxon>
        <taxon>Ostariophysi</taxon>
        <taxon>Cypriniformes</taxon>
        <taxon>Leuciscidae</taxon>
        <taxon>Phoxininae</taxon>
        <taxon>Phoxinus</taxon>
    </lineage>
</organism>
<evidence type="ECO:0000256" key="7">
    <source>
        <dbReference type="ARBA" id="ARBA00022889"/>
    </source>
</evidence>
<dbReference type="FunFam" id="2.60.40.60:FF:000019">
    <property type="entry name" value="Cadherin 2"/>
    <property type="match status" value="1"/>
</dbReference>
<dbReference type="InterPro" id="IPR015919">
    <property type="entry name" value="Cadherin-like_sf"/>
</dbReference>
<dbReference type="GO" id="GO:0007398">
    <property type="term" value="P:ectoderm development"/>
    <property type="evidence" value="ECO:0007669"/>
    <property type="project" value="UniProtKB-ARBA"/>
</dbReference>
<evidence type="ECO:0000256" key="11">
    <source>
        <dbReference type="SAM" id="SignalP"/>
    </source>
</evidence>
<evidence type="ECO:0000313" key="14">
    <source>
        <dbReference type="Proteomes" id="UP001364617"/>
    </source>
</evidence>
<comment type="subcellular location">
    <subcellularLocation>
        <location evidence="1">Cell membrane</location>
    </subcellularLocation>
</comment>
<proteinExistence type="predicted"/>
<keyword evidence="7" id="KW-0130">Cell adhesion</keyword>
<dbReference type="GO" id="GO:0001841">
    <property type="term" value="P:neural tube formation"/>
    <property type="evidence" value="ECO:0007669"/>
    <property type="project" value="UniProtKB-ARBA"/>
</dbReference>
<dbReference type="PANTHER" id="PTHR24027:SF319">
    <property type="entry name" value="CADHERIN-1"/>
    <property type="match status" value="1"/>
</dbReference>
<dbReference type="Gene3D" id="2.60.40.60">
    <property type="entry name" value="Cadherins"/>
    <property type="match status" value="5"/>
</dbReference>
<dbReference type="InterPro" id="IPR002126">
    <property type="entry name" value="Cadherin-like_dom"/>
</dbReference>
<dbReference type="Proteomes" id="UP001364617">
    <property type="component" value="Unassembled WGS sequence"/>
</dbReference>
<dbReference type="SMART" id="SM00112">
    <property type="entry name" value="CA"/>
    <property type="match status" value="4"/>
</dbReference>
<dbReference type="GO" id="GO:0005912">
    <property type="term" value="C:adherens junction"/>
    <property type="evidence" value="ECO:0007669"/>
    <property type="project" value="TreeGrafter"/>
</dbReference>
<dbReference type="Pfam" id="PF00028">
    <property type="entry name" value="Cadherin"/>
    <property type="match status" value="3"/>
</dbReference>
<keyword evidence="9" id="KW-0325">Glycoprotein</keyword>
<dbReference type="EMBL" id="JAYKXH010000001">
    <property type="protein sequence ID" value="KAK7175677.1"/>
    <property type="molecule type" value="Genomic_DNA"/>
</dbReference>
<dbReference type="PROSITE" id="PS50268">
    <property type="entry name" value="CADHERIN_2"/>
    <property type="match status" value="4"/>
</dbReference>
<dbReference type="GO" id="GO:0005509">
    <property type="term" value="F:calcium ion binding"/>
    <property type="evidence" value="ECO:0007669"/>
    <property type="project" value="UniProtKB-UniRule"/>
</dbReference>
<dbReference type="GO" id="GO:0007043">
    <property type="term" value="P:cell-cell junction assembly"/>
    <property type="evidence" value="ECO:0007669"/>
    <property type="project" value="TreeGrafter"/>
</dbReference>
<accession>A0AAN9DS40</accession>
<evidence type="ECO:0000256" key="3">
    <source>
        <dbReference type="ARBA" id="ARBA00022723"/>
    </source>
</evidence>
<dbReference type="InterPro" id="IPR014868">
    <property type="entry name" value="Cadherin_pro_dom"/>
</dbReference>
<dbReference type="GO" id="GO:0005737">
    <property type="term" value="C:cytoplasm"/>
    <property type="evidence" value="ECO:0007669"/>
    <property type="project" value="UniProtKB-ARBA"/>
</dbReference>
<dbReference type="GO" id="GO:0016342">
    <property type="term" value="C:catenin complex"/>
    <property type="evidence" value="ECO:0007669"/>
    <property type="project" value="TreeGrafter"/>
</dbReference>
<dbReference type="SMART" id="SM01055">
    <property type="entry name" value="Cadherin_pro"/>
    <property type="match status" value="1"/>
</dbReference>
<evidence type="ECO:0000256" key="4">
    <source>
        <dbReference type="ARBA" id="ARBA00022729"/>
    </source>
</evidence>
<feature type="domain" description="Cadherin" evidence="12">
    <location>
        <begin position="268"/>
        <end position="379"/>
    </location>
</feature>
<reference evidence="13 14" key="1">
    <citation type="submission" date="2024-02" db="EMBL/GenBank/DDBJ databases">
        <title>Chromosome-level genome assembly of the Eurasian Minnow (Phoxinus phoxinus).</title>
        <authorList>
            <person name="Oriowo T.O."/>
            <person name="Martin S."/>
            <person name="Stange M."/>
            <person name="Chrysostomakis Y."/>
            <person name="Brown T."/>
            <person name="Winkler S."/>
            <person name="Kukowka S."/>
            <person name="Myers E.W."/>
            <person name="Bohne A."/>
        </authorList>
    </citation>
    <scope>NUCLEOTIDE SEQUENCE [LARGE SCALE GENOMIC DNA]</scope>
    <source>
        <strain evidence="13">ZFMK-TIS-60720</strain>
        <tissue evidence="13">Whole Organism</tissue>
    </source>
</reference>
<evidence type="ECO:0000256" key="2">
    <source>
        <dbReference type="ARBA" id="ARBA00022475"/>
    </source>
</evidence>
<feature type="chain" id="PRO_5042816655" description="Cadherin domain-containing protein" evidence="11">
    <location>
        <begin position="22"/>
        <end position="585"/>
    </location>
</feature>
<evidence type="ECO:0000256" key="1">
    <source>
        <dbReference type="ARBA" id="ARBA00004236"/>
    </source>
</evidence>
<dbReference type="FunFam" id="2.60.40.60:FF:000011">
    <property type="entry name" value="Cadherin 1"/>
    <property type="match status" value="1"/>
</dbReference>
<dbReference type="GO" id="GO:0060027">
    <property type="term" value="P:convergent extension involved in gastrulation"/>
    <property type="evidence" value="ECO:0007669"/>
    <property type="project" value="UniProtKB-ARBA"/>
</dbReference>
<dbReference type="PANTHER" id="PTHR24027">
    <property type="entry name" value="CADHERIN-23"/>
    <property type="match status" value="1"/>
</dbReference>
<feature type="domain" description="Cadherin" evidence="12">
    <location>
        <begin position="186"/>
        <end position="267"/>
    </location>
</feature>
<evidence type="ECO:0000256" key="10">
    <source>
        <dbReference type="PROSITE-ProRule" id="PRU00043"/>
    </source>
</evidence>
<dbReference type="PROSITE" id="PS00232">
    <property type="entry name" value="CADHERIN_1"/>
    <property type="match status" value="1"/>
</dbReference>
<keyword evidence="8" id="KW-0472">Membrane</keyword>
<dbReference type="GO" id="GO:0007156">
    <property type="term" value="P:homophilic cell adhesion via plasma membrane adhesion molecules"/>
    <property type="evidence" value="ECO:0007669"/>
    <property type="project" value="InterPro"/>
</dbReference>